<dbReference type="InterPro" id="IPR010987">
    <property type="entry name" value="Glutathione-S-Trfase_C-like"/>
</dbReference>
<dbReference type="SUPFAM" id="SSF52833">
    <property type="entry name" value="Thioredoxin-like"/>
    <property type="match status" value="1"/>
</dbReference>
<evidence type="ECO:0000313" key="4">
    <source>
        <dbReference type="EMBL" id="AWB65897.1"/>
    </source>
</evidence>
<dbReference type="PANTHER" id="PTHR44051:SF8">
    <property type="entry name" value="GLUTATHIONE S-TRANSFERASE GSTA"/>
    <property type="match status" value="1"/>
</dbReference>
<dbReference type="SFLD" id="SFLDS00019">
    <property type="entry name" value="Glutathione_Transferase_(cytos"/>
    <property type="match status" value="1"/>
</dbReference>
<dbReference type="PROSITE" id="PS50404">
    <property type="entry name" value="GST_NTER"/>
    <property type="match status" value="1"/>
</dbReference>
<name>A0A2S0VNV0_9ALTE</name>
<evidence type="ECO:0000259" key="3">
    <source>
        <dbReference type="PROSITE" id="PS50405"/>
    </source>
</evidence>
<dbReference type="EMBL" id="CP026604">
    <property type="protein sequence ID" value="AWB65897.1"/>
    <property type="molecule type" value="Genomic_DNA"/>
</dbReference>
<dbReference type="GO" id="GO:0016740">
    <property type="term" value="F:transferase activity"/>
    <property type="evidence" value="ECO:0007669"/>
    <property type="project" value="UniProtKB-KW"/>
</dbReference>
<dbReference type="SFLD" id="SFLDG00358">
    <property type="entry name" value="Main_(cytGST)"/>
    <property type="match status" value="1"/>
</dbReference>
<dbReference type="PANTHER" id="PTHR44051">
    <property type="entry name" value="GLUTATHIONE S-TRANSFERASE-RELATED"/>
    <property type="match status" value="1"/>
</dbReference>
<dbReference type="AlphaFoldDB" id="A0A2S0VNV0"/>
<evidence type="ECO:0000313" key="5">
    <source>
        <dbReference type="Proteomes" id="UP000244441"/>
    </source>
</evidence>
<dbReference type="OrthoDB" id="6258999at2"/>
<dbReference type="RefSeq" id="WP_108601970.1">
    <property type="nucleotide sequence ID" value="NZ_CP026604.1"/>
</dbReference>
<organism evidence="4 5">
    <name type="scientific">Saccharobesus litoralis</name>
    <dbReference type="NCBI Taxonomy" id="2172099"/>
    <lineage>
        <taxon>Bacteria</taxon>
        <taxon>Pseudomonadati</taxon>
        <taxon>Pseudomonadota</taxon>
        <taxon>Gammaproteobacteria</taxon>
        <taxon>Alteromonadales</taxon>
        <taxon>Alteromonadaceae</taxon>
        <taxon>Saccharobesus</taxon>
    </lineage>
</organism>
<sequence length="212" mass="24228">MYTLYTMPASCSTAIHALLNQLDQPVEIVPFDQVNDYQQIAATKQVPALVDADKVLTEGAAIVLYLLEKHQIPLDSWGDKHQFHYWLMFCYATLHPAYSKLFASMTKMPDSKARDEFYDNMANRISELWQIVDKQLAKQNYLLGDKLSVLDYLIAIYANWGNVFPQLTITLGDNVIKHVAKIAQLPEFKLAYQREGATHSVPPRSECQFHSM</sequence>
<dbReference type="Gene3D" id="1.20.1050.10">
    <property type="match status" value="1"/>
</dbReference>
<reference evidence="4 5" key="1">
    <citation type="submission" date="2018-01" db="EMBL/GenBank/DDBJ databases">
        <title>Genome sequence of a Cantenovulum-like bacteria.</title>
        <authorList>
            <person name="Tan W.R."/>
            <person name="Lau N.-S."/>
            <person name="Go F."/>
            <person name="Amirul A.-A.A."/>
        </authorList>
    </citation>
    <scope>NUCLEOTIDE SEQUENCE [LARGE SCALE GENOMIC DNA]</scope>
    <source>
        <strain evidence="4 5">CCB-QB4</strain>
    </source>
</reference>
<evidence type="ECO:0000256" key="1">
    <source>
        <dbReference type="RuleBase" id="RU003494"/>
    </source>
</evidence>
<dbReference type="InterPro" id="IPR036249">
    <property type="entry name" value="Thioredoxin-like_sf"/>
</dbReference>
<feature type="domain" description="GST N-terminal" evidence="2">
    <location>
        <begin position="1"/>
        <end position="74"/>
    </location>
</feature>
<proteinExistence type="inferred from homology"/>
<evidence type="ECO:0000259" key="2">
    <source>
        <dbReference type="PROSITE" id="PS50404"/>
    </source>
</evidence>
<dbReference type="CDD" id="cd03057">
    <property type="entry name" value="GST_N_Beta"/>
    <property type="match status" value="1"/>
</dbReference>
<dbReference type="Gene3D" id="3.40.30.10">
    <property type="entry name" value="Glutaredoxin"/>
    <property type="match status" value="1"/>
</dbReference>
<keyword evidence="5" id="KW-1185">Reference proteome</keyword>
<dbReference type="Pfam" id="PF00043">
    <property type="entry name" value="GST_C"/>
    <property type="match status" value="1"/>
</dbReference>
<protein>
    <submittedName>
        <fullName evidence="4">Glutathione S-transferase</fullName>
    </submittedName>
</protein>
<feature type="domain" description="GST C-terminal" evidence="3">
    <location>
        <begin position="76"/>
        <end position="209"/>
    </location>
</feature>
<dbReference type="PROSITE" id="PS50405">
    <property type="entry name" value="GST_CTER"/>
    <property type="match status" value="1"/>
</dbReference>
<dbReference type="InterPro" id="IPR004045">
    <property type="entry name" value="Glutathione_S-Trfase_N"/>
</dbReference>
<gene>
    <name evidence="4" type="ORF">C2869_05325</name>
</gene>
<keyword evidence="4" id="KW-0808">Transferase</keyword>
<dbReference type="InterPro" id="IPR004046">
    <property type="entry name" value="GST_C"/>
</dbReference>
<dbReference type="Proteomes" id="UP000244441">
    <property type="component" value="Chromosome"/>
</dbReference>
<accession>A0A2S0VNV0</accession>
<dbReference type="SUPFAM" id="SSF47616">
    <property type="entry name" value="GST C-terminal domain-like"/>
    <property type="match status" value="1"/>
</dbReference>
<dbReference type="InterPro" id="IPR040079">
    <property type="entry name" value="Glutathione_S-Trfase"/>
</dbReference>
<dbReference type="Pfam" id="PF02798">
    <property type="entry name" value="GST_N"/>
    <property type="match status" value="1"/>
</dbReference>
<dbReference type="InterPro" id="IPR036282">
    <property type="entry name" value="Glutathione-S-Trfase_C_sf"/>
</dbReference>
<comment type="similarity">
    <text evidence="1">Belongs to the GST superfamily.</text>
</comment>
<dbReference type="KEGG" id="cate:C2869_05325"/>